<protein>
    <submittedName>
        <fullName evidence="2">T9SS type A sorting domain-containing protein</fullName>
    </submittedName>
</protein>
<gene>
    <name evidence="2" type="ORF">ENX07_07235</name>
</gene>
<organism evidence="2">
    <name type="scientific">candidate division WOR-3 bacterium</name>
    <dbReference type="NCBI Taxonomy" id="2052148"/>
    <lineage>
        <taxon>Bacteria</taxon>
        <taxon>Bacteria division WOR-3</taxon>
    </lineage>
</organism>
<evidence type="ECO:0000256" key="1">
    <source>
        <dbReference type="SAM" id="MobiDB-lite"/>
    </source>
</evidence>
<dbReference type="EMBL" id="DTMQ01000043">
    <property type="protein sequence ID" value="HGE99840.1"/>
    <property type="molecule type" value="Genomic_DNA"/>
</dbReference>
<sequence>MRVLRIFLLLFSLSFSLTINWREWPYGQEYIGSYFRWWYNGANNPVPCPAFSEFDTLWDFATGSTRATAESRIRPRSEAPGSPPGQTSYAERVVDHNGTSWLYEHKDTIGAAPGMWIYGFYAGGTQYNYNSPYHKVYQFPMSLGTNWQSNWTWDYSGLRIYEERDNTVVAEGWVRVPADTTRFYPCLVIRTYLHTYDEMGIIDERRIIHEWVVPNRGQVGGSVVTIMSLNGETNPRFTTAEYFYRQKEFYSPIDMQPPNFASTTVIPTGYSFGPWKVSSIITDVNGIRSDSLYYRIGNQSWQALPHDSLRGDIYHFHIPQISSPETVRYYLVATDNSNQRNRGTEPQNAPSNHYKFYAMDPANDHRPPQITQTTIWTDTIFPGPYLVSTNVTDSSYVDSVVLYYRFGSGTEQRVLPDSEIGTRYFLTIPSATPGTFIRYRIRAVDGSPNRNSAYDPQSGYYSFLVLDGVPPNFSGTTVWPDTTYPGPFPVSSTITDYSGINRALIFFRLGIVDWDSLPSDSIRGDLYHFHIPRVLQPTLIRYYLKAYDNSTRRNVGTDPQGAPGNFYSFFCDPQVGVKEVPKQTPISILSIRLNPPVISFDLTREGRIEVKIFNLLGNELFQFRKFLKSGNYRIPIPELPSGVYILSINLAEREIRRQLILIR</sequence>
<comment type="caution">
    <text evidence="2">The sequence shown here is derived from an EMBL/GenBank/DDBJ whole genome shotgun (WGS) entry which is preliminary data.</text>
</comment>
<dbReference type="AlphaFoldDB" id="A0A7C3Z2N4"/>
<reference evidence="2" key="1">
    <citation type="journal article" date="2020" name="mSystems">
        <title>Genome- and Community-Level Interaction Insights into Carbon Utilization and Element Cycling Functions of Hydrothermarchaeota in Hydrothermal Sediment.</title>
        <authorList>
            <person name="Zhou Z."/>
            <person name="Liu Y."/>
            <person name="Xu W."/>
            <person name="Pan J."/>
            <person name="Luo Z.H."/>
            <person name="Li M."/>
        </authorList>
    </citation>
    <scope>NUCLEOTIDE SEQUENCE [LARGE SCALE GENOMIC DNA]</scope>
    <source>
        <strain evidence="2">SpSt-906</strain>
    </source>
</reference>
<feature type="region of interest" description="Disordered" evidence="1">
    <location>
        <begin position="68"/>
        <end position="89"/>
    </location>
</feature>
<proteinExistence type="predicted"/>
<evidence type="ECO:0000313" key="2">
    <source>
        <dbReference type="EMBL" id="HGE99840.1"/>
    </source>
</evidence>
<dbReference type="NCBIfam" id="TIGR04183">
    <property type="entry name" value="Por_Secre_tail"/>
    <property type="match status" value="1"/>
</dbReference>
<name>A0A7C3Z2N4_UNCW3</name>
<dbReference type="InterPro" id="IPR026444">
    <property type="entry name" value="Secre_tail"/>
</dbReference>
<accession>A0A7C3Z2N4</accession>